<dbReference type="eggNOG" id="KOG0954">
    <property type="taxonomic scope" value="Eukaryota"/>
</dbReference>
<name>T1J3Y0_STRMM</name>
<dbReference type="InterPro" id="IPR050701">
    <property type="entry name" value="Histone_Mod_Regulator"/>
</dbReference>
<comment type="similarity">
    <text evidence="5">Belongs to the JADE family.</text>
</comment>
<dbReference type="InterPro" id="IPR013083">
    <property type="entry name" value="Znf_RING/FYVE/PHD"/>
</dbReference>
<evidence type="ECO:0000313" key="13">
    <source>
        <dbReference type="Proteomes" id="UP000014500"/>
    </source>
</evidence>
<feature type="compositionally biased region" description="Acidic residues" evidence="9">
    <location>
        <begin position="386"/>
        <end position="396"/>
    </location>
</feature>
<dbReference type="FunFam" id="3.30.40.10:FF:000004">
    <property type="entry name" value="Jade family PHD finger 2"/>
    <property type="match status" value="1"/>
</dbReference>
<organism evidence="12 13">
    <name type="scientific">Strigamia maritima</name>
    <name type="common">European centipede</name>
    <name type="synonym">Geophilus maritimus</name>
    <dbReference type="NCBI Taxonomy" id="126957"/>
    <lineage>
        <taxon>Eukaryota</taxon>
        <taxon>Metazoa</taxon>
        <taxon>Ecdysozoa</taxon>
        <taxon>Arthropoda</taxon>
        <taxon>Myriapoda</taxon>
        <taxon>Chilopoda</taxon>
        <taxon>Pleurostigmophora</taxon>
        <taxon>Geophilomorpha</taxon>
        <taxon>Linotaeniidae</taxon>
        <taxon>Strigamia</taxon>
    </lineage>
</organism>
<feature type="compositionally biased region" description="Polar residues" evidence="9">
    <location>
        <begin position="774"/>
        <end position="785"/>
    </location>
</feature>
<dbReference type="SMART" id="SM00249">
    <property type="entry name" value="PHD"/>
    <property type="match status" value="2"/>
</dbReference>
<sequence length="870" mass="99429">MALKGKRQLKLDEGLSDKKVKKRTFSDSSDEDKGPWTLKAYGDIPTHTIYNTTSRSQPAELFRKDLISAMKLPDSEPLSSEEFWVLSDPWKQEWEKGVQVPVNPDEIPNGIVRIPTKLVRTTHDEFYSTETHQMSNIFAQAEKMCQYDLDDCDVQWLKIVNSERTALGLSPVEETVMETVIEEIEQQCHNNMKSAIQNHAGLGIEYDEDVLCDVCRSPDTEDGNEMVFCDSCDICVHQACYGITKIPEGSWMCKTCAMGVKPNCQLCPNKGGAMKTTNCSQKWAHVSCALWIPEAGIGCVDKMEPIVKISQIPASRWALVCCLCRERSGACIQCSVKTCKTAYHVTCAFKNGLQMGAIFGDKKGTELKLRSYCPKHSKNREKSNEESSDSESEIEERESKKKAPKPRLEMNSEEKANGRDEKIKEIQQKFQDYVEIKDVVKAINVDEDMVDFILNYWKLKRTAAYGKPLIPPRWEEVDGLDREEQDNLHAKMRMFVHLRQDLERVRNLCYMVNKREKLNNKWFRLREEIFHKQIAALDVPQHLSEKDQRSIVHASRGDSIYDKLYSWDLNRCLDPKDKESSSTPYKSKLLNGVVKKQLEKQPNPYAKTYVNGRQRRGATEPPESQVNDKLKADGKFKKNEGCESETRCRTAQNRCRRIFDDESTNESHSDLKVTSLKVANKFGKSSSRDQGEVLSDNKCRSERLRGLKSSPVCSDQPGDKNGKIKKDTPSPLREKARQESVKVRQTLFSNTPLKGYKIPKMSTKCSRAKDDARSTSSRCNGNVTPPSSPIDETELNRSPRLVMKLRKDPQSPMWKRDEEYDANCIPLNCSANKRPTRLKLSANKSPEQSIINSDRKRQRHKREDVSQTRS</sequence>
<dbReference type="SUPFAM" id="SSF57903">
    <property type="entry name" value="FYVE/PHD zinc finger"/>
    <property type="match status" value="1"/>
</dbReference>
<keyword evidence="4" id="KW-0862">Zinc</keyword>
<evidence type="ECO:0000256" key="4">
    <source>
        <dbReference type="ARBA" id="ARBA00022833"/>
    </source>
</evidence>
<dbReference type="Gene3D" id="3.30.40.10">
    <property type="entry name" value="Zinc/RING finger domain, C3HC4 (zinc finger)"/>
    <property type="match status" value="2"/>
</dbReference>
<keyword evidence="13" id="KW-1185">Reference proteome</keyword>
<dbReference type="CDD" id="cd15573">
    <property type="entry name" value="PHD_JADE"/>
    <property type="match status" value="1"/>
</dbReference>
<dbReference type="CDD" id="cd15671">
    <property type="entry name" value="ePHD_JADE"/>
    <property type="match status" value="1"/>
</dbReference>
<feature type="compositionally biased region" description="Basic and acidic residues" evidence="9">
    <location>
        <begin position="686"/>
        <end position="705"/>
    </location>
</feature>
<dbReference type="PROSITE" id="PS51805">
    <property type="entry name" value="EPHD"/>
    <property type="match status" value="1"/>
</dbReference>
<dbReference type="InterPro" id="IPR019542">
    <property type="entry name" value="Enhancer_polycomb-like_N"/>
</dbReference>
<proteinExistence type="inferred from homology"/>
<feature type="compositionally biased region" description="Basic and acidic residues" evidence="9">
    <location>
        <begin position="805"/>
        <end position="818"/>
    </location>
</feature>
<dbReference type="PANTHER" id="PTHR13793:SF160">
    <property type="entry name" value="PHD FINGER PROTEIN RHINOCEROS"/>
    <property type="match status" value="1"/>
</dbReference>
<dbReference type="InterPro" id="IPR001965">
    <property type="entry name" value="Znf_PHD"/>
</dbReference>
<dbReference type="PROSITE" id="PS50016">
    <property type="entry name" value="ZF_PHD_2"/>
    <property type="match status" value="1"/>
</dbReference>
<evidence type="ECO:0000256" key="3">
    <source>
        <dbReference type="ARBA" id="ARBA00022771"/>
    </source>
</evidence>
<feature type="region of interest" description="Disordered" evidence="9">
    <location>
        <begin position="765"/>
        <end position="819"/>
    </location>
</feature>
<feature type="compositionally biased region" description="Basic and acidic residues" evidence="9">
    <location>
        <begin position="717"/>
        <end position="741"/>
    </location>
</feature>
<dbReference type="Pfam" id="PF13832">
    <property type="entry name" value="zf-HC5HC2H_2"/>
    <property type="match status" value="1"/>
</dbReference>
<accession>T1J3Y0</accession>
<dbReference type="GO" id="GO:0008270">
    <property type="term" value="F:zinc ion binding"/>
    <property type="evidence" value="ECO:0007669"/>
    <property type="project" value="UniProtKB-KW"/>
</dbReference>
<dbReference type="PhylomeDB" id="T1J3Y0"/>
<evidence type="ECO:0000256" key="9">
    <source>
        <dbReference type="SAM" id="MobiDB-lite"/>
    </source>
</evidence>
<dbReference type="Proteomes" id="UP000014500">
    <property type="component" value="Unassembled WGS sequence"/>
</dbReference>
<dbReference type="InterPro" id="IPR019787">
    <property type="entry name" value="Znf_PHD-finger"/>
</dbReference>
<evidence type="ECO:0000256" key="5">
    <source>
        <dbReference type="ARBA" id="ARBA00038371"/>
    </source>
</evidence>
<evidence type="ECO:0000313" key="12">
    <source>
        <dbReference type="EnsemblMetazoa" id="SMAR008305-PA"/>
    </source>
</evidence>
<evidence type="ECO:0000256" key="8">
    <source>
        <dbReference type="PROSITE-ProRule" id="PRU00146"/>
    </source>
</evidence>
<dbReference type="FunFam" id="3.30.40.10:FF:000030">
    <property type="entry name" value="Protein Jade-1 isoform 1"/>
    <property type="match status" value="1"/>
</dbReference>
<feature type="region of interest" description="Disordered" evidence="9">
    <location>
        <begin position="375"/>
        <end position="420"/>
    </location>
</feature>
<dbReference type="GO" id="GO:0006357">
    <property type="term" value="P:regulation of transcription by RNA polymerase II"/>
    <property type="evidence" value="ECO:0007669"/>
    <property type="project" value="TreeGrafter"/>
</dbReference>
<reference evidence="13" key="1">
    <citation type="submission" date="2011-05" db="EMBL/GenBank/DDBJ databases">
        <authorList>
            <person name="Richards S.R."/>
            <person name="Qu J."/>
            <person name="Jiang H."/>
            <person name="Jhangiani S.N."/>
            <person name="Agravi P."/>
            <person name="Goodspeed R."/>
            <person name="Gross S."/>
            <person name="Mandapat C."/>
            <person name="Jackson L."/>
            <person name="Mathew T."/>
            <person name="Pu L."/>
            <person name="Thornton R."/>
            <person name="Saada N."/>
            <person name="Wilczek-Boney K.B."/>
            <person name="Lee S."/>
            <person name="Kovar C."/>
            <person name="Wu Y."/>
            <person name="Scherer S.E."/>
            <person name="Worley K.C."/>
            <person name="Muzny D.M."/>
            <person name="Gibbs R."/>
        </authorList>
    </citation>
    <scope>NUCLEOTIDE SEQUENCE</scope>
    <source>
        <strain evidence="13">Brora</strain>
    </source>
</reference>
<evidence type="ECO:0000256" key="2">
    <source>
        <dbReference type="ARBA" id="ARBA00022737"/>
    </source>
</evidence>
<dbReference type="PANTHER" id="PTHR13793">
    <property type="entry name" value="PHD FINGER PROTEINS"/>
    <property type="match status" value="1"/>
</dbReference>
<feature type="region of interest" description="Disordered" evidence="9">
    <location>
        <begin position="609"/>
        <end position="632"/>
    </location>
</feature>
<feature type="compositionally biased region" description="Basic and acidic residues" evidence="9">
    <location>
        <begin position="397"/>
        <end position="420"/>
    </location>
</feature>
<dbReference type="EnsemblMetazoa" id="SMAR008305-RA">
    <property type="protein sequence ID" value="SMAR008305-PA"/>
    <property type="gene ID" value="SMAR008305"/>
</dbReference>
<feature type="compositionally biased region" description="Basic and acidic residues" evidence="9">
    <location>
        <begin position="861"/>
        <end position="870"/>
    </location>
</feature>
<evidence type="ECO:0000256" key="1">
    <source>
        <dbReference type="ARBA" id="ARBA00022723"/>
    </source>
</evidence>
<keyword evidence="1" id="KW-0479">Metal-binding</keyword>
<reference evidence="12" key="2">
    <citation type="submission" date="2015-02" db="UniProtKB">
        <authorList>
            <consortium name="EnsemblMetazoa"/>
        </authorList>
    </citation>
    <scope>IDENTIFICATION</scope>
</reference>
<protein>
    <recommendedName>
        <fullName evidence="7">PHD finger protein rhinoceros</fullName>
    </recommendedName>
</protein>
<dbReference type="EMBL" id="JH431832">
    <property type="status" value="NOT_ANNOTATED_CDS"/>
    <property type="molecule type" value="Genomic_DNA"/>
</dbReference>
<evidence type="ECO:0000259" key="11">
    <source>
        <dbReference type="PROSITE" id="PS51805"/>
    </source>
</evidence>
<dbReference type="AlphaFoldDB" id="T1J3Y0"/>
<dbReference type="InterPro" id="IPR034732">
    <property type="entry name" value="EPHD"/>
</dbReference>
<comment type="function">
    <text evidence="6">May function as a negative regulator of the EGFR/Ras/MAPK signaling pathway during eye development.</text>
</comment>
<dbReference type="InterPro" id="IPR019786">
    <property type="entry name" value="Zinc_finger_PHD-type_CS"/>
</dbReference>
<dbReference type="HOGENOM" id="CLU_016215_0_0_1"/>
<dbReference type="Pfam" id="PF13831">
    <property type="entry name" value="PHD_2"/>
    <property type="match status" value="1"/>
</dbReference>
<evidence type="ECO:0000256" key="7">
    <source>
        <dbReference type="ARBA" id="ARBA00068706"/>
    </source>
</evidence>
<dbReference type="InterPro" id="IPR011011">
    <property type="entry name" value="Znf_FYVE_PHD"/>
</dbReference>
<evidence type="ECO:0000256" key="6">
    <source>
        <dbReference type="ARBA" id="ARBA00055261"/>
    </source>
</evidence>
<feature type="region of interest" description="Disordered" evidence="9">
    <location>
        <begin position="683"/>
        <end position="741"/>
    </location>
</feature>
<dbReference type="OMA" id="CHENIEA"/>
<feature type="region of interest" description="Disordered" evidence="9">
    <location>
        <begin position="831"/>
        <end position="870"/>
    </location>
</feature>
<dbReference type="STRING" id="126957.T1J3Y0"/>
<feature type="domain" description="PHD-type" evidence="10">
    <location>
        <begin position="209"/>
        <end position="259"/>
    </location>
</feature>
<evidence type="ECO:0000259" key="10">
    <source>
        <dbReference type="PROSITE" id="PS50016"/>
    </source>
</evidence>
<feature type="compositionally biased region" description="Polar residues" evidence="9">
    <location>
        <begin position="842"/>
        <end position="852"/>
    </location>
</feature>
<dbReference type="PROSITE" id="PS01359">
    <property type="entry name" value="ZF_PHD_1"/>
    <property type="match status" value="1"/>
</dbReference>
<feature type="domain" description="PHD-type" evidence="11">
    <location>
        <begin position="261"/>
        <end position="377"/>
    </location>
</feature>
<dbReference type="Pfam" id="PF10513">
    <property type="entry name" value="EPL1"/>
    <property type="match status" value="1"/>
</dbReference>
<keyword evidence="2" id="KW-0677">Repeat</keyword>
<keyword evidence="3 8" id="KW-0863">Zinc-finger</keyword>